<dbReference type="Pfam" id="PF00135">
    <property type="entry name" value="COesterase"/>
    <property type="match status" value="1"/>
</dbReference>
<keyword evidence="3" id="KW-0732">Signal</keyword>
<dbReference type="SUPFAM" id="SSF53474">
    <property type="entry name" value="alpha/beta-Hydrolases"/>
    <property type="match status" value="1"/>
</dbReference>
<dbReference type="EMBL" id="QRKB01000021">
    <property type="protein sequence ID" value="RHH81984.1"/>
    <property type="molecule type" value="Genomic_DNA"/>
</dbReference>
<protein>
    <recommendedName>
        <fullName evidence="3">Carboxylic ester hydrolase</fullName>
        <ecNumber evidence="3">3.1.1.-</ecNumber>
    </recommendedName>
</protein>
<dbReference type="InterPro" id="IPR002018">
    <property type="entry name" value="CarbesteraseB"/>
</dbReference>
<evidence type="ECO:0000256" key="1">
    <source>
        <dbReference type="ARBA" id="ARBA00005964"/>
    </source>
</evidence>
<evidence type="ECO:0000313" key="5">
    <source>
        <dbReference type="EMBL" id="RHH81984.1"/>
    </source>
</evidence>
<dbReference type="PROSITE" id="PS00122">
    <property type="entry name" value="CARBOXYLESTERASE_B_1"/>
    <property type="match status" value="1"/>
</dbReference>
<dbReference type="PANTHER" id="PTHR11559">
    <property type="entry name" value="CARBOXYLESTERASE"/>
    <property type="match status" value="1"/>
</dbReference>
<dbReference type="Gene3D" id="3.40.50.1820">
    <property type="entry name" value="alpha/beta hydrolase"/>
    <property type="match status" value="1"/>
</dbReference>
<dbReference type="InterPro" id="IPR019819">
    <property type="entry name" value="Carboxylesterase_B_CS"/>
</dbReference>
<gene>
    <name evidence="5" type="ORF">DW192_09070</name>
</gene>
<dbReference type="EC" id="3.1.1.-" evidence="3"/>
<keyword evidence="2 3" id="KW-0378">Hydrolase</keyword>
<evidence type="ECO:0000259" key="4">
    <source>
        <dbReference type="Pfam" id="PF00135"/>
    </source>
</evidence>
<feature type="signal peptide" evidence="3">
    <location>
        <begin position="1"/>
        <end position="22"/>
    </location>
</feature>
<feature type="domain" description="Carboxylesterase type B" evidence="4">
    <location>
        <begin position="23"/>
        <end position="544"/>
    </location>
</feature>
<accession>A0A414Y7K4</accession>
<dbReference type="InterPro" id="IPR050309">
    <property type="entry name" value="Type-B_Carboxylest/Lipase"/>
</dbReference>
<evidence type="ECO:0000256" key="2">
    <source>
        <dbReference type="ARBA" id="ARBA00022801"/>
    </source>
</evidence>
<evidence type="ECO:0000313" key="6">
    <source>
        <dbReference type="Proteomes" id="UP000284548"/>
    </source>
</evidence>
<comment type="caution">
    <text evidence="5">The sequence shown here is derived from an EMBL/GenBank/DDBJ whole genome shotgun (WGS) entry which is preliminary data.</text>
</comment>
<dbReference type="PROSITE" id="PS00941">
    <property type="entry name" value="CARBOXYLESTERASE_B_2"/>
    <property type="match status" value="1"/>
</dbReference>
<reference evidence="5 6" key="1">
    <citation type="submission" date="2018-08" db="EMBL/GenBank/DDBJ databases">
        <title>A genome reference for cultivated species of the human gut microbiota.</title>
        <authorList>
            <person name="Zou Y."/>
            <person name="Xue W."/>
            <person name="Luo G."/>
        </authorList>
    </citation>
    <scope>NUCLEOTIDE SEQUENCE [LARGE SCALE GENOMIC DNA]</scope>
    <source>
        <strain evidence="5 6">AM16-54</strain>
    </source>
</reference>
<name>A0A414Y7K4_9BACT</name>
<comment type="similarity">
    <text evidence="1 3">Belongs to the type-B carboxylesterase/lipase family.</text>
</comment>
<dbReference type="AlphaFoldDB" id="A0A414Y7K4"/>
<dbReference type="InterPro" id="IPR029058">
    <property type="entry name" value="AB_hydrolase_fold"/>
</dbReference>
<sequence length="554" mass="60681">MYDMKKLLLSIAFLLPGMGMMAQTQVTTAKGILEGKDLSGITVFKGIPFAAPPVGNLRWKAPQPVQKWQGVREAKEFGPNPMQEPLFGDMNFGTKTNSEDCLYLNIWTPAKTMKEHLPVLIYFNGGGLMAGSGSEPRYAGDAMARKGIISITANYREGIFGFFAHPQLSKETSYKGSGNYGFMDQVAAIQWVKDNIEAFGGDPNRITIVGESAGSMSVSALMASPLCQGLFAQAMGSSGSVMGFKKVATLKEVEEEGVQLAQKIAEKMGKETGKKVKKNAGMKNLNELRALPAEELMKLAEVRAVPVYNIDGYFMKEQPVEVFAKGEQTKVPLLIGGNNQEMTPAAVLMGKQPTVENLKAGAKATFGEENIEELFRLYGINSDKDVLEQPGVNLASDIFLDYSTWKWGNMHKLTGGQPVYRYRYCHPRPAMAIKGKVAALAGGVVDAKEDAAPAPQDKGAVHSADIEYAMGTLPTNHVFNWQPEDYMISDIFSQYYVNFVKTGNPNGLGLPEWPSTNGKAVAPVLQIDVNTVVKTDAQMEKRYDFIDKLFWEKK</sequence>
<feature type="chain" id="PRO_5018820865" description="Carboxylic ester hydrolase" evidence="3">
    <location>
        <begin position="23"/>
        <end position="554"/>
    </location>
</feature>
<proteinExistence type="inferred from homology"/>
<dbReference type="GO" id="GO:0016787">
    <property type="term" value="F:hydrolase activity"/>
    <property type="evidence" value="ECO:0007669"/>
    <property type="project" value="UniProtKB-KW"/>
</dbReference>
<organism evidence="5 6">
    <name type="scientific">Segatella copri</name>
    <dbReference type="NCBI Taxonomy" id="165179"/>
    <lineage>
        <taxon>Bacteria</taxon>
        <taxon>Pseudomonadati</taxon>
        <taxon>Bacteroidota</taxon>
        <taxon>Bacteroidia</taxon>
        <taxon>Bacteroidales</taxon>
        <taxon>Prevotellaceae</taxon>
        <taxon>Segatella</taxon>
    </lineage>
</organism>
<dbReference type="InterPro" id="IPR019826">
    <property type="entry name" value="Carboxylesterase_B_AS"/>
</dbReference>
<evidence type="ECO:0000256" key="3">
    <source>
        <dbReference type="RuleBase" id="RU361235"/>
    </source>
</evidence>
<dbReference type="Proteomes" id="UP000284548">
    <property type="component" value="Unassembled WGS sequence"/>
</dbReference>